<feature type="region of interest" description="Disordered" evidence="1">
    <location>
        <begin position="78"/>
        <end position="158"/>
    </location>
</feature>
<dbReference type="AlphaFoldDB" id="A0A1B0AU79"/>
<dbReference type="EMBL" id="JXJN01003552">
    <property type="status" value="NOT_ANNOTATED_CDS"/>
    <property type="molecule type" value="Genomic_DNA"/>
</dbReference>
<feature type="compositionally biased region" description="Basic residues" evidence="1">
    <location>
        <begin position="136"/>
        <end position="145"/>
    </location>
</feature>
<reference evidence="3" key="1">
    <citation type="submission" date="2015-01" db="EMBL/GenBank/DDBJ databases">
        <authorList>
            <person name="Aksoy S."/>
            <person name="Warren W."/>
            <person name="Wilson R.K."/>
        </authorList>
    </citation>
    <scope>NUCLEOTIDE SEQUENCE [LARGE SCALE GENOMIC DNA]</scope>
    <source>
        <strain evidence="3">IAEA</strain>
    </source>
</reference>
<sequence length="158" mass="18271">MWILDYIHNNSRQHCIVRSIREGKNVEFEENFPYMKRRVAKCNFGNFDNSQTNDNSKFLKNCEEILGEHVNPLAFQQDLNDESAGDDGDDGGLYVDANDGGGRDAYDGRQQQFDDVNDDVEQPQPHFAHALQQRQPRTRHPHPPRPSRDDPILQPMHI</sequence>
<proteinExistence type="predicted"/>
<dbReference type="Proteomes" id="UP000092460">
    <property type="component" value="Unassembled WGS sequence"/>
</dbReference>
<feature type="compositionally biased region" description="Acidic residues" evidence="1">
    <location>
        <begin position="79"/>
        <end position="90"/>
    </location>
</feature>
<evidence type="ECO:0000313" key="2">
    <source>
        <dbReference type="EnsemblMetazoa" id="GPPI008850-PA"/>
    </source>
</evidence>
<evidence type="ECO:0000256" key="1">
    <source>
        <dbReference type="SAM" id="MobiDB-lite"/>
    </source>
</evidence>
<accession>A0A1B0AU79</accession>
<keyword evidence="3" id="KW-1185">Reference proteome</keyword>
<protein>
    <submittedName>
        <fullName evidence="2">Uncharacterized protein</fullName>
    </submittedName>
</protein>
<name>A0A1B0AU79_9MUSC</name>
<dbReference type="EMBL" id="JXJN01003551">
    <property type="status" value="NOT_ANNOTATED_CDS"/>
    <property type="molecule type" value="Genomic_DNA"/>
</dbReference>
<evidence type="ECO:0000313" key="3">
    <source>
        <dbReference type="Proteomes" id="UP000092460"/>
    </source>
</evidence>
<dbReference type="EnsemblMetazoa" id="GPPI008850-RA">
    <property type="protein sequence ID" value="GPPI008850-PA"/>
    <property type="gene ID" value="GPPI008850"/>
</dbReference>
<reference evidence="2" key="2">
    <citation type="submission" date="2020-05" db="UniProtKB">
        <authorList>
            <consortium name="EnsemblMetazoa"/>
        </authorList>
    </citation>
    <scope>IDENTIFICATION</scope>
    <source>
        <strain evidence="2">IAEA</strain>
    </source>
</reference>
<organism evidence="2 3">
    <name type="scientific">Glossina palpalis gambiensis</name>
    <dbReference type="NCBI Taxonomy" id="67801"/>
    <lineage>
        <taxon>Eukaryota</taxon>
        <taxon>Metazoa</taxon>
        <taxon>Ecdysozoa</taxon>
        <taxon>Arthropoda</taxon>
        <taxon>Hexapoda</taxon>
        <taxon>Insecta</taxon>
        <taxon>Pterygota</taxon>
        <taxon>Neoptera</taxon>
        <taxon>Endopterygota</taxon>
        <taxon>Diptera</taxon>
        <taxon>Brachycera</taxon>
        <taxon>Muscomorpha</taxon>
        <taxon>Hippoboscoidea</taxon>
        <taxon>Glossinidae</taxon>
        <taxon>Glossina</taxon>
    </lineage>
</organism>
<dbReference type="VEuPathDB" id="VectorBase:GPPI008850"/>